<dbReference type="Gene3D" id="3.40.50.1460">
    <property type="match status" value="1"/>
</dbReference>
<keyword evidence="4" id="KW-0378">Hydrolase</keyword>
<dbReference type="Pfam" id="PF00656">
    <property type="entry name" value="Peptidase_C14"/>
    <property type="match status" value="1"/>
</dbReference>
<dbReference type="PANTHER" id="PTHR10454">
    <property type="entry name" value="CASPASE"/>
    <property type="match status" value="1"/>
</dbReference>
<dbReference type="PROSITE" id="PS01122">
    <property type="entry name" value="CASPASE_CYS"/>
    <property type="match status" value="1"/>
</dbReference>
<dbReference type="PROSITE" id="PS50208">
    <property type="entry name" value="CASPASE_P20"/>
    <property type="match status" value="1"/>
</dbReference>
<feature type="domain" description="Caspase family p10" evidence="8">
    <location>
        <begin position="211"/>
        <end position="297"/>
    </location>
</feature>
<dbReference type="OrthoDB" id="6116485at2759"/>
<dbReference type="InterPro" id="IPR033139">
    <property type="entry name" value="Caspase_cys_AS"/>
</dbReference>
<dbReference type="InterPro" id="IPR015917">
    <property type="entry name" value="Pept_C14A"/>
</dbReference>
<evidence type="ECO:0000256" key="3">
    <source>
        <dbReference type="ARBA" id="ARBA00022703"/>
    </source>
</evidence>
<name>A0A7J7IU50_BUGNE</name>
<comment type="caution">
    <text evidence="10">The sequence shown here is derived from an EMBL/GenBank/DDBJ whole genome shotgun (WGS) entry which is preliminary data.</text>
</comment>
<keyword evidence="6" id="KW-0865">Zymogen</keyword>
<dbReference type="AlphaFoldDB" id="A0A7J7IU50"/>
<dbReference type="GO" id="GO:0004197">
    <property type="term" value="F:cysteine-type endopeptidase activity"/>
    <property type="evidence" value="ECO:0007669"/>
    <property type="project" value="InterPro"/>
</dbReference>
<feature type="domain" description="Caspase family p20" evidence="9">
    <location>
        <begin position="61"/>
        <end position="186"/>
    </location>
</feature>
<dbReference type="PRINTS" id="PR00376">
    <property type="entry name" value="IL1BCENZYME"/>
</dbReference>
<dbReference type="InterPro" id="IPR001309">
    <property type="entry name" value="Pept_C14_p20"/>
</dbReference>
<keyword evidence="3" id="KW-0053">Apoptosis</keyword>
<accession>A0A7J7IU50</accession>
<evidence type="ECO:0000256" key="4">
    <source>
        <dbReference type="ARBA" id="ARBA00022801"/>
    </source>
</evidence>
<dbReference type="InterPro" id="IPR002138">
    <property type="entry name" value="Pept_C14_p10"/>
</dbReference>
<evidence type="ECO:0000256" key="6">
    <source>
        <dbReference type="ARBA" id="ARBA00023145"/>
    </source>
</evidence>
<dbReference type="InterPro" id="IPR002398">
    <property type="entry name" value="Pept_C14"/>
</dbReference>
<evidence type="ECO:0000313" key="11">
    <source>
        <dbReference type="Proteomes" id="UP000593567"/>
    </source>
</evidence>
<dbReference type="InterPro" id="IPR029030">
    <property type="entry name" value="Caspase-like_dom_sf"/>
</dbReference>
<keyword evidence="2" id="KW-0645">Protease</keyword>
<comment type="similarity">
    <text evidence="1 7">Belongs to the peptidase C14A family.</text>
</comment>
<evidence type="ECO:0000256" key="2">
    <source>
        <dbReference type="ARBA" id="ARBA00022670"/>
    </source>
</evidence>
<organism evidence="10 11">
    <name type="scientific">Bugula neritina</name>
    <name type="common">Brown bryozoan</name>
    <name type="synonym">Sertularia neritina</name>
    <dbReference type="NCBI Taxonomy" id="10212"/>
    <lineage>
        <taxon>Eukaryota</taxon>
        <taxon>Metazoa</taxon>
        <taxon>Spiralia</taxon>
        <taxon>Lophotrochozoa</taxon>
        <taxon>Bryozoa</taxon>
        <taxon>Gymnolaemata</taxon>
        <taxon>Cheilostomatida</taxon>
        <taxon>Flustrina</taxon>
        <taxon>Buguloidea</taxon>
        <taxon>Bugulidae</taxon>
        <taxon>Bugula</taxon>
    </lineage>
</organism>
<dbReference type="PROSITE" id="PS50207">
    <property type="entry name" value="CASPASE_P10"/>
    <property type="match status" value="1"/>
</dbReference>
<evidence type="ECO:0000259" key="8">
    <source>
        <dbReference type="PROSITE" id="PS50207"/>
    </source>
</evidence>
<dbReference type="GO" id="GO:0005737">
    <property type="term" value="C:cytoplasm"/>
    <property type="evidence" value="ECO:0007669"/>
    <property type="project" value="TreeGrafter"/>
</dbReference>
<dbReference type="SMART" id="SM00115">
    <property type="entry name" value="CASc"/>
    <property type="match status" value="1"/>
</dbReference>
<dbReference type="FunFam" id="3.40.50.1460:FF:000001">
    <property type="entry name" value="Caspase-3 preproprotein"/>
    <property type="match status" value="1"/>
</dbReference>
<dbReference type="GO" id="GO:0006915">
    <property type="term" value="P:apoptotic process"/>
    <property type="evidence" value="ECO:0007669"/>
    <property type="project" value="UniProtKB-KW"/>
</dbReference>
<evidence type="ECO:0000256" key="1">
    <source>
        <dbReference type="ARBA" id="ARBA00010134"/>
    </source>
</evidence>
<protein>
    <submittedName>
        <fullName evidence="10">CASP3</fullName>
    </submittedName>
</protein>
<dbReference type="InterPro" id="IPR011600">
    <property type="entry name" value="Pept_C14_caspase"/>
</dbReference>
<proteinExistence type="inferred from homology"/>
<dbReference type="PANTHER" id="PTHR10454:SF232">
    <property type="entry name" value="AT03047P-RELATED"/>
    <property type="match status" value="1"/>
</dbReference>
<keyword evidence="5" id="KW-0788">Thiol protease</keyword>
<dbReference type="SUPFAM" id="SSF52129">
    <property type="entry name" value="Caspase-like"/>
    <property type="match status" value="1"/>
</dbReference>
<reference evidence="10" key="1">
    <citation type="submission" date="2020-06" db="EMBL/GenBank/DDBJ databases">
        <title>Draft genome of Bugula neritina, a colonial animal packing powerful symbionts and potential medicines.</title>
        <authorList>
            <person name="Rayko M."/>
        </authorList>
    </citation>
    <scope>NUCLEOTIDE SEQUENCE [LARGE SCALE GENOMIC DNA]</scope>
    <source>
        <strain evidence="10">Kwan_BN1</strain>
    </source>
</reference>
<dbReference type="GO" id="GO:0006508">
    <property type="term" value="P:proteolysis"/>
    <property type="evidence" value="ECO:0007669"/>
    <property type="project" value="UniProtKB-KW"/>
</dbReference>
<sequence>MNYLSYQHAIILICHYMMSGSGDTTDARSGVRAGSGLPTSSAERYVDLDDSAFEYKMNHKNRGVAVIINNDSFYPETQMSDRTGSSVDRDKLHTALSFVGFKDIIVENNLTARKMVDLMKQVASMDYSQMDCLFVAVLSHGDENHLFAVDRAISYEMLTSPLKSDRAASLIGKPKLFLFQACRGEKLDEGKLLRSDAFPGGESKQYFIAKESDFLLAYSTVPGYYSWRNCANGSWFVQAFCEVMLRDGRRLEFVQLLTRVNRMVSYTFQSNASQFSMTNKKQSPCITSMLTKSLYFA</sequence>
<keyword evidence="11" id="KW-1185">Reference proteome</keyword>
<evidence type="ECO:0000259" key="9">
    <source>
        <dbReference type="PROSITE" id="PS50208"/>
    </source>
</evidence>
<evidence type="ECO:0000313" key="10">
    <source>
        <dbReference type="EMBL" id="KAF6017462.1"/>
    </source>
</evidence>
<dbReference type="EMBL" id="VXIV02003391">
    <property type="protein sequence ID" value="KAF6017462.1"/>
    <property type="molecule type" value="Genomic_DNA"/>
</dbReference>
<evidence type="ECO:0000256" key="7">
    <source>
        <dbReference type="RuleBase" id="RU003971"/>
    </source>
</evidence>
<dbReference type="CDD" id="cd00032">
    <property type="entry name" value="CASc"/>
    <property type="match status" value="1"/>
</dbReference>
<dbReference type="Proteomes" id="UP000593567">
    <property type="component" value="Unassembled WGS sequence"/>
</dbReference>
<evidence type="ECO:0000256" key="5">
    <source>
        <dbReference type="ARBA" id="ARBA00022807"/>
    </source>
</evidence>
<gene>
    <name evidence="10" type="ORF">EB796_024231</name>
</gene>
<dbReference type="GO" id="GO:0043525">
    <property type="term" value="P:positive regulation of neuron apoptotic process"/>
    <property type="evidence" value="ECO:0007669"/>
    <property type="project" value="TreeGrafter"/>
</dbReference>